<reference evidence="5 6" key="1">
    <citation type="submission" date="2018-08" db="EMBL/GenBank/DDBJ databases">
        <title>Genomic Encyclopedia of Type Strains, Phase IV (KMG-IV): sequencing the most valuable type-strain genomes for metagenomic binning, comparative biology and taxonomic classification.</title>
        <authorList>
            <person name="Goeker M."/>
        </authorList>
    </citation>
    <scope>NUCLEOTIDE SEQUENCE [LARGE SCALE GENOMIC DNA]</scope>
    <source>
        <strain evidence="5 6">DSM 23923</strain>
    </source>
</reference>
<dbReference type="InterPro" id="IPR050555">
    <property type="entry name" value="Bact_Solute-Bind_Prot2"/>
</dbReference>
<protein>
    <submittedName>
        <fullName evidence="5">Xylose-binding protein</fullName>
    </submittedName>
</protein>
<dbReference type="InterPro" id="IPR028082">
    <property type="entry name" value="Peripla_BP_I"/>
</dbReference>
<comment type="caution">
    <text evidence="5">The sequence shown here is derived from an EMBL/GenBank/DDBJ whole genome shotgun (WGS) entry which is preliminary data.</text>
</comment>
<evidence type="ECO:0000256" key="2">
    <source>
        <dbReference type="ARBA" id="ARBA00022729"/>
    </source>
</evidence>
<dbReference type="PANTHER" id="PTHR30036">
    <property type="entry name" value="D-XYLOSE-BINDING PERIPLASMIC PROTEIN"/>
    <property type="match status" value="1"/>
</dbReference>
<dbReference type="Pfam" id="PF13407">
    <property type="entry name" value="Peripla_BP_4"/>
    <property type="match status" value="1"/>
</dbReference>
<dbReference type="InterPro" id="IPR025997">
    <property type="entry name" value="SBP_2_dom"/>
</dbReference>
<dbReference type="AlphaFoldDB" id="A0A347ZR02"/>
<accession>A0A347ZR02</accession>
<gene>
    <name evidence="5" type="ORF">DFR64_1605</name>
</gene>
<name>A0A347ZR02_9CHLR</name>
<comment type="subcellular location">
    <subcellularLocation>
        <location evidence="1">Cell envelope</location>
    </subcellularLocation>
</comment>
<dbReference type="Proteomes" id="UP000256388">
    <property type="component" value="Unassembled WGS sequence"/>
</dbReference>
<dbReference type="GO" id="GO:0030246">
    <property type="term" value="F:carbohydrate binding"/>
    <property type="evidence" value="ECO:0007669"/>
    <property type="project" value="TreeGrafter"/>
</dbReference>
<dbReference type="PROSITE" id="PS51257">
    <property type="entry name" value="PROKAR_LIPOPROTEIN"/>
    <property type="match status" value="1"/>
</dbReference>
<feature type="domain" description="Periplasmic binding protein" evidence="4">
    <location>
        <begin position="57"/>
        <end position="323"/>
    </location>
</feature>
<evidence type="ECO:0000259" key="4">
    <source>
        <dbReference type="Pfam" id="PF13407"/>
    </source>
</evidence>
<dbReference type="Gene3D" id="3.40.50.2300">
    <property type="match status" value="2"/>
</dbReference>
<evidence type="ECO:0000256" key="3">
    <source>
        <dbReference type="SAM" id="SignalP"/>
    </source>
</evidence>
<evidence type="ECO:0000313" key="5">
    <source>
        <dbReference type="EMBL" id="REG11713.1"/>
    </source>
</evidence>
<proteinExistence type="predicted"/>
<dbReference type="GO" id="GO:0030288">
    <property type="term" value="C:outer membrane-bounded periplasmic space"/>
    <property type="evidence" value="ECO:0007669"/>
    <property type="project" value="TreeGrafter"/>
</dbReference>
<feature type="chain" id="PRO_5030063600" evidence="3">
    <location>
        <begin position="29"/>
        <end position="388"/>
    </location>
</feature>
<dbReference type="EMBL" id="QUMS01000001">
    <property type="protein sequence ID" value="REG11713.1"/>
    <property type="molecule type" value="Genomic_DNA"/>
</dbReference>
<organism evidence="5 6">
    <name type="scientific">Pelolinea submarina</name>
    <dbReference type="NCBI Taxonomy" id="913107"/>
    <lineage>
        <taxon>Bacteria</taxon>
        <taxon>Bacillati</taxon>
        <taxon>Chloroflexota</taxon>
        <taxon>Anaerolineae</taxon>
        <taxon>Anaerolineales</taxon>
        <taxon>Anaerolineaceae</taxon>
        <taxon>Pelolinea</taxon>
    </lineage>
</organism>
<keyword evidence="6" id="KW-1185">Reference proteome</keyword>
<dbReference type="PANTHER" id="PTHR30036:SF1">
    <property type="entry name" value="D-XYLOSE-BINDING PERIPLASMIC PROTEIN"/>
    <property type="match status" value="1"/>
</dbReference>
<sequence>MFRSKSIKLIGLLVLAVMVIGACTPAAATPAEAEAMEAEAEAPAAEEMAPSEKTIIGLSFSDFATERWKNEEVLMRGLLEDKGYEVLSAEANHDVKLQNDQIDNMVTQGASVIIVIAEDGDAAATAVASAAKAGAKVIAYDRLIKSPDIAAYISFNNVAVGYNQADGVMKALDVENWDVAANGPARVVKMGGSPTDNNAILVRQGQDEILDPLVEAGKIEIVADQWVDNWDAAKAVTLMENILASIGNDVDAVVASNDGTALGALQALKAQGLAGVVPISGQDATADGCNSIVKGELSVTVFKDIRELSPLAVELADQLAKGETPDLEMYTLAELTLNDALTGEVPCKFLPVVQVTKDNVYDVVVKSDFQAYDEVYRDIPDAEKPPKP</sequence>
<feature type="signal peptide" evidence="3">
    <location>
        <begin position="1"/>
        <end position="28"/>
    </location>
</feature>
<dbReference type="RefSeq" id="WP_232528617.1">
    <property type="nucleotide sequence ID" value="NZ_AP018437.1"/>
</dbReference>
<keyword evidence="2 3" id="KW-0732">Signal</keyword>
<evidence type="ECO:0000256" key="1">
    <source>
        <dbReference type="ARBA" id="ARBA00004196"/>
    </source>
</evidence>
<evidence type="ECO:0000313" key="6">
    <source>
        <dbReference type="Proteomes" id="UP000256388"/>
    </source>
</evidence>
<dbReference type="SUPFAM" id="SSF53822">
    <property type="entry name" value="Periplasmic binding protein-like I"/>
    <property type="match status" value="1"/>
</dbReference>